<evidence type="ECO:0000256" key="4">
    <source>
        <dbReference type="ARBA" id="ARBA00030473"/>
    </source>
</evidence>
<reference evidence="5" key="1">
    <citation type="submission" date="2021-04" db="EMBL/GenBank/DDBJ databases">
        <title>First draft genome resource for Brassicaceae pathogens Fusarium oxysporum f. sp. raphani and Fusarium oxysporum f. sp. rapae.</title>
        <authorList>
            <person name="Asai S."/>
        </authorList>
    </citation>
    <scope>NUCLEOTIDE SEQUENCE</scope>
    <source>
        <strain evidence="5">Tf1262</strain>
    </source>
</reference>
<evidence type="ECO:0000256" key="1">
    <source>
        <dbReference type="ARBA" id="ARBA00005615"/>
    </source>
</evidence>
<dbReference type="EMBL" id="JAELUR010000002">
    <property type="protein sequence ID" value="KAG7436819.1"/>
    <property type="molecule type" value="Genomic_DNA"/>
</dbReference>
<evidence type="ECO:0000313" key="5">
    <source>
        <dbReference type="EMBL" id="KAG7436819.1"/>
    </source>
</evidence>
<evidence type="ECO:0000256" key="3">
    <source>
        <dbReference type="ARBA" id="ARBA00024422"/>
    </source>
</evidence>
<dbReference type="PANTHER" id="PTHR23403">
    <property type="entry name" value="TREHALASE"/>
    <property type="match status" value="1"/>
</dbReference>
<dbReference type="GO" id="GO:0004555">
    <property type="term" value="F:alpha,alpha-trehalase activity"/>
    <property type="evidence" value="ECO:0007669"/>
    <property type="project" value="UniProtKB-EC"/>
</dbReference>
<accession>A0A8J5UCL5</accession>
<comment type="similarity">
    <text evidence="1">Belongs to the glycosyl hydrolase 37 family.</text>
</comment>
<protein>
    <recommendedName>
        <fullName evidence="3">Cytosolic neutral trehalase</fullName>
        <ecNumber evidence="2">3.2.1.28</ecNumber>
    </recommendedName>
    <alternativeName>
        <fullName evidence="4">Alpha,alpha-trehalase</fullName>
    </alternativeName>
</protein>
<dbReference type="InterPro" id="IPR001661">
    <property type="entry name" value="Glyco_hydro_37"/>
</dbReference>
<dbReference type="InterPro" id="IPR012341">
    <property type="entry name" value="6hp_glycosidase-like_sf"/>
</dbReference>
<evidence type="ECO:0000313" key="6">
    <source>
        <dbReference type="Proteomes" id="UP000693942"/>
    </source>
</evidence>
<dbReference type="SUPFAM" id="SSF48208">
    <property type="entry name" value="Six-hairpin glycosidases"/>
    <property type="match status" value="1"/>
</dbReference>
<dbReference type="GO" id="GO:0005993">
    <property type="term" value="P:trehalose catabolic process"/>
    <property type="evidence" value="ECO:0007669"/>
    <property type="project" value="TreeGrafter"/>
</dbReference>
<organism evidence="5 6">
    <name type="scientific">Fusarium oxysporum f. sp. raphani</name>
    <dbReference type="NCBI Taxonomy" id="96318"/>
    <lineage>
        <taxon>Eukaryota</taxon>
        <taxon>Fungi</taxon>
        <taxon>Dikarya</taxon>
        <taxon>Ascomycota</taxon>
        <taxon>Pezizomycotina</taxon>
        <taxon>Sordariomycetes</taxon>
        <taxon>Hypocreomycetidae</taxon>
        <taxon>Hypocreales</taxon>
        <taxon>Nectriaceae</taxon>
        <taxon>Fusarium</taxon>
        <taxon>Fusarium oxysporum species complex</taxon>
    </lineage>
</organism>
<dbReference type="Proteomes" id="UP000693942">
    <property type="component" value="Unassembled WGS sequence"/>
</dbReference>
<dbReference type="AlphaFoldDB" id="A0A8J5UCL5"/>
<dbReference type="Pfam" id="PF01204">
    <property type="entry name" value="Trehalase"/>
    <property type="match status" value="1"/>
</dbReference>
<sequence length="130" mass="14969">MNILRADRLQSAALAWDYPFGWPHHQVLTWAGLLRYGFTEEAERLAYKWIYTILKSFVDFNGVVVESYGLTESVDPQRCYQNNSDDQLPYFKAINTTGYAASNGSVIYGLQILNAHSKPLWNVSRIPFMR</sequence>
<dbReference type="PANTHER" id="PTHR23403:SF6">
    <property type="entry name" value="CYTOSOLIC NEUTRAL TREHALASE-RELATED"/>
    <property type="match status" value="1"/>
</dbReference>
<dbReference type="EC" id="3.2.1.28" evidence="2"/>
<gene>
    <name evidence="5" type="primary">treB-1</name>
    <name evidence="5" type="ORF">Forpi1262_v003541</name>
</gene>
<dbReference type="Gene3D" id="1.50.10.10">
    <property type="match status" value="1"/>
</dbReference>
<name>A0A8J5UCL5_FUSOX</name>
<proteinExistence type="inferred from homology"/>
<comment type="caution">
    <text evidence="5">The sequence shown here is derived from an EMBL/GenBank/DDBJ whole genome shotgun (WGS) entry which is preliminary data.</text>
</comment>
<evidence type="ECO:0000256" key="2">
    <source>
        <dbReference type="ARBA" id="ARBA00012757"/>
    </source>
</evidence>
<dbReference type="InterPro" id="IPR008928">
    <property type="entry name" value="6-hairpin_glycosidase_sf"/>
</dbReference>